<evidence type="ECO:0000256" key="1">
    <source>
        <dbReference type="SAM" id="MobiDB-lite"/>
    </source>
</evidence>
<feature type="compositionally biased region" description="Basic and acidic residues" evidence="1">
    <location>
        <begin position="236"/>
        <end position="248"/>
    </location>
</feature>
<protein>
    <submittedName>
        <fullName evidence="2">Uncharacterized protein</fullName>
    </submittedName>
</protein>
<dbReference type="EMBL" id="BK014795">
    <property type="protein sequence ID" value="DAD76063.1"/>
    <property type="molecule type" value="Genomic_DNA"/>
</dbReference>
<proteinExistence type="predicted"/>
<sequence length="283" mass="32423">MGAYIVIIFAYRIILKKQCMPENDIDNKPVTSKRDMFLESIRGRYPDLDVENEDEFYGRLNDEFDRFDRGDKAQRELGDLLASDPRSAGFLMVMRKGGNPVEYLIENYGDDFKAALESEEGKNKFSEAFSKYMERQTRDKELQKQAEDNLRLMIQGLEEAQSEGKFSDEDARAAYEFLYADGGLLDRIVVNGVTKDDWMMLMKAANYDKSMMDAAKREEEARNEGEIAGRNANIDINKRKSTKVDRLPPDLGSSGGMTSPTKKERNPTIDRLDKITGRKSVWQ</sequence>
<evidence type="ECO:0000313" key="2">
    <source>
        <dbReference type="EMBL" id="DAD76063.1"/>
    </source>
</evidence>
<feature type="compositionally biased region" description="Basic and acidic residues" evidence="1">
    <location>
        <begin position="218"/>
        <end position="227"/>
    </location>
</feature>
<feature type="region of interest" description="Disordered" evidence="1">
    <location>
        <begin position="218"/>
        <end position="283"/>
    </location>
</feature>
<organism evidence="2">
    <name type="scientific">Podoviridae sp. ctIi96</name>
    <dbReference type="NCBI Taxonomy" id="2826550"/>
    <lineage>
        <taxon>Viruses</taxon>
        <taxon>Duplodnaviria</taxon>
        <taxon>Heunggongvirae</taxon>
        <taxon>Uroviricota</taxon>
        <taxon>Caudoviricetes</taxon>
    </lineage>
</organism>
<name>A0A8S5M1X8_9CAUD</name>
<reference evidence="2" key="1">
    <citation type="journal article" date="2021" name="Proc. Natl. Acad. Sci. U.S.A.">
        <title>A Catalog of Tens of Thousands of Viruses from Human Metagenomes Reveals Hidden Associations with Chronic Diseases.</title>
        <authorList>
            <person name="Tisza M.J."/>
            <person name="Buck C.B."/>
        </authorList>
    </citation>
    <scope>NUCLEOTIDE SEQUENCE</scope>
    <source>
        <strain evidence="2">CtIi96</strain>
    </source>
</reference>
<accession>A0A8S5M1X8</accession>
<feature type="compositionally biased region" description="Basic and acidic residues" evidence="1">
    <location>
        <begin position="261"/>
        <end position="276"/>
    </location>
</feature>